<dbReference type="RefSeq" id="WP_184135343.1">
    <property type="nucleotide sequence ID" value="NZ_JACHKT010000023.1"/>
</dbReference>
<reference evidence="2 3" key="1">
    <citation type="submission" date="2020-08" db="EMBL/GenBank/DDBJ databases">
        <title>Functional genomics of gut bacteria from endangered species of beetles.</title>
        <authorList>
            <person name="Carlos-Shanley C."/>
        </authorList>
    </citation>
    <scope>NUCLEOTIDE SEQUENCE [LARGE SCALE GENOMIC DNA]</scope>
    <source>
        <strain evidence="2 3">S00070</strain>
    </source>
</reference>
<dbReference type="PANTHER" id="PTHR12526:SF572">
    <property type="entry name" value="BLL5144 PROTEIN"/>
    <property type="match status" value="1"/>
</dbReference>
<gene>
    <name evidence="2" type="ORF">HNP25_003043</name>
</gene>
<evidence type="ECO:0000259" key="1">
    <source>
        <dbReference type="Pfam" id="PF00534"/>
    </source>
</evidence>
<dbReference type="Gene3D" id="1.50.10.20">
    <property type="match status" value="1"/>
</dbReference>
<proteinExistence type="predicted"/>
<dbReference type="SUPFAM" id="SSF53756">
    <property type="entry name" value="UDP-Glycosyltransferase/glycogen phosphorylase"/>
    <property type="match status" value="1"/>
</dbReference>
<evidence type="ECO:0000313" key="3">
    <source>
        <dbReference type="Proteomes" id="UP000524404"/>
    </source>
</evidence>
<keyword evidence="2" id="KW-0808">Transferase</keyword>
<evidence type="ECO:0000313" key="2">
    <source>
        <dbReference type="EMBL" id="MBB6004380.1"/>
    </source>
</evidence>
<keyword evidence="3" id="KW-1185">Reference proteome</keyword>
<dbReference type="InterPro" id="IPR008928">
    <property type="entry name" value="6-hairpin_glycosidase_sf"/>
</dbReference>
<dbReference type="PANTHER" id="PTHR12526">
    <property type="entry name" value="GLYCOSYLTRANSFERASE"/>
    <property type="match status" value="1"/>
</dbReference>
<sequence>MTNQPSSNHHKFQSPLGFNNLLEDGIFHPESKGKALPEILFITSFPPRECGIATYSQDLIKALNNKFNHSFNISICPLESENEKHTYSEEHKYILETESENSFTKLAFRINKNDDIQMVMIQHEFGFFEKNEINFNTFLKALTKPVVIVFHTVLPTPNSSLKENVQQISAIATSIIVMTNTSAKILMSDYDVTEEKITVIPHGTHLVPHLDKGVLKNKYNLTGRKVLSTFGLLSSGKNIETTLDAMPAIVKDNPEVLFLIIGKTHPSVLKREGERYREYLEAKVDALSLQENVRFINQFLPLPELLEYLQLTDIYLFTSKDPNQAVSGTFSYAISCGCPIISTPIPHAREVLKNDAGVIIDFENSHQLAHAVKSLLANEALRKKISSNGLHKMASTAWENAAIAHAILFEEIGLAQITLQYNLPVLNLDHIKKLTTDFGMIQFSIINQPDIDSGYTLDDNARAMVAMCQHYELTNDRADLEYIQRYFDFIKFCLRTEGFFLNYVNEDKKFTEQNYATNLADSNGRAIWALGFLISKSSILPAELAKDADETLQEALENVQKIFSTRAMAFVIKGLYYRNTHHKSKKNVLLIKELADRLLQMYRHEADHQWKWFESYLTYGNSILPEAMLCAYLATAEAVYMQVAKASFDFLLSKTFSQYRIKVISNKCWLNKVDDHLQNVIGGEQPIDVAYTILALNKFYEVFKEEEYLDKMKIAFNWFLGNNHLHQIIYNPCTGGCYDGLEENYVNLNQGAESTVSYLMARLTIEKALQKNKPTKQPKEWQLILTLA</sequence>
<accession>A0A841EVP7</accession>
<organism evidence="2 3">
    <name type="scientific">Arcicella rosea</name>
    <dbReference type="NCBI Taxonomy" id="502909"/>
    <lineage>
        <taxon>Bacteria</taxon>
        <taxon>Pseudomonadati</taxon>
        <taxon>Bacteroidota</taxon>
        <taxon>Cytophagia</taxon>
        <taxon>Cytophagales</taxon>
        <taxon>Flectobacillaceae</taxon>
        <taxon>Arcicella</taxon>
    </lineage>
</organism>
<dbReference type="AlphaFoldDB" id="A0A841EVP7"/>
<dbReference type="InterPro" id="IPR001296">
    <property type="entry name" value="Glyco_trans_1"/>
</dbReference>
<dbReference type="Gene3D" id="3.40.50.2000">
    <property type="entry name" value="Glycogen Phosphorylase B"/>
    <property type="match status" value="2"/>
</dbReference>
<feature type="domain" description="Glycosyl transferase family 1" evidence="1">
    <location>
        <begin position="217"/>
        <end position="389"/>
    </location>
</feature>
<dbReference type="Proteomes" id="UP000524404">
    <property type="component" value="Unassembled WGS sequence"/>
</dbReference>
<comment type="caution">
    <text evidence="2">The sequence shown here is derived from an EMBL/GenBank/DDBJ whole genome shotgun (WGS) entry which is preliminary data.</text>
</comment>
<dbReference type="Pfam" id="PF00534">
    <property type="entry name" value="Glycos_transf_1"/>
    <property type="match status" value="1"/>
</dbReference>
<dbReference type="EMBL" id="JACHKT010000023">
    <property type="protein sequence ID" value="MBB6004380.1"/>
    <property type="molecule type" value="Genomic_DNA"/>
</dbReference>
<protein>
    <submittedName>
        <fullName evidence="2">Glycosyltransferase involved in cell wall biosynthesis</fullName>
    </submittedName>
</protein>
<dbReference type="GO" id="GO:0005975">
    <property type="term" value="P:carbohydrate metabolic process"/>
    <property type="evidence" value="ECO:0007669"/>
    <property type="project" value="InterPro"/>
</dbReference>
<name>A0A841EVP7_9BACT</name>
<dbReference type="GO" id="GO:0016757">
    <property type="term" value="F:glycosyltransferase activity"/>
    <property type="evidence" value="ECO:0007669"/>
    <property type="project" value="InterPro"/>
</dbReference>
<dbReference type="SUPFAM" id="SSF48208">
    <property type="entry name" value="Six-hairpin glycosidases"/>
    <property type="match status" value="1"/>
</dbReference>